<protein>
    <submittedName>
        <fullName evidence="2">Uncharacterized protein</fullName>
    </submittedName>
</protein>
<dbReference type="Proteomes" id="UP000824219">
    <property type="component" value="Linkage Group LG16"/>
</dbReference>
<name>A0A9D3SKC4_9TELE</name>
<dbReference type="OrthoDB" id="8924994at2759"/>
<evidence type="ECO:0000313" key="3">
    <source>
        <dbReference type="Proteomes" id="UP000824219"/>
    </source>
</evidence>
<gene>
    <name evidence="2" type="ORF">KOW79_014029</name>
</gene>
<dbReference type="EMBL" id="JAHKSW010000016">
    <property type="protein sequence ID" value="KAG7322683.1"/>
    <property type="molecule type" value="Genomic_DNA"/>
</dbReference>
<dbReference type="PANTHER" id="PTHR28682:SF2">
    <property type="entry name" value="PROTEIN INSYN2B"/>
    <property type="match status" value="1"/>
</dbReference>
<accession>A0A9D3SKC4</accession>
<dbReference type="PANTHER" id="PTHR28682">
    <property type="entry name" value="INHIBITORY SYNAPTIC FACTOR 2A-RELATED"/>
    <property type="match status" value="1"/>
</dbReference>
<sequence length="420" mass="46596">MGRRAADLATPVPVSEVPALVGVRDWRTANGEAGFTCSHQCNVGVQTSPAIRSCQESRPVIQSEKKMTMPPNGHILGEVEGRNGQKRSAFFKHRSLENKVKKGVTFQGVGDDDDDDDDDDDACKGNKAEMHCDTQTIQTNSHRSNGRVKGKKEFRFTNGSVVDSEVMGGISSDISEAKSSTSRLKPTVHSGKRKVPPCSPPHRFPLRICSKCGGRQNPVAAVLFTTTRDTSSPCSAGSESLSGPVTNGGYALTHYHPPSLVLLSRSSPKSSRSQDLQKRLERVEASLQANQERVTTLLNIIQDLEMSHALSKGRRCFRTGQDLSDCSTCQETACIIYSVEYDFRQQERRFRDVLEPLDSPVREIWEGVNMDMLSFFTLLKQNQAPSQTSNHFEPGSKCKVKKKKLCRKILSWLPRKVQRK</sequence>
<evidence type="ECO:0000256" key="1">
    <source>
        <dbReference type="SAM" id="MobiDB-lite"/>
    </source>
</evidence>
<proteinExistence type="predicted"/>
<feature type="compositionally biased region" description="Polar residues" evidence="1">
    <location>
        <begin position="174"/>
        <end position="184"/>
    </location>
</feature>
<organism evidence="2 3">
    <name type="scientific">Hemibagrus wyckioides</name>
    <dbReference type="NCBI Taxonomy" id="337641"/>
    <lineage>
        <taxon>Eukaryota</taxon>
        <taxon>Metazoa</taxon>
        <taxon>Chordata</taxon>
        <taxon>Craniata</taxon>
        <taxon>Vertebrata</taxon>
        <taxon>Euteleostomi</taxon>
        <taxon>Actinopterygii</taxon>
        <taxon>Neopterygii</taxon>
        <taxon>Teleostei</taxon>
        <taxon>Ostariophysi</taxon>
        <taxon>Siluriformes</taxon>
        <taxon>Bagridae</taxon>
        <taxon>Hemibagrus</taxon>
    </lineage>
</organism>
<evidence type="ECO:0000313" key="2">
    <source>
        <dbReference type="EMBL" id="KAG7322683.1"/>
    </source>
</evidence>
<comment type="caution">
    <text evidence="2">The sequence shown here is derived from an EMBL/GenBank/DDBJ whole genome shotgun (WGS) entry which is preliminary data.</text>
</comment>
<feature type="region of interest" description="Disordered" evidence="1">
    <location>
        <begin position="174"/>
        <end position="199"/>
    </location>
</feature>
<dbReference type="InterPro" id="IPR029337">
    <property type="entry name" value="INSYN2"/>
</dbReference>
<keyword evidence="3" id="KW-1185">Reference proteome</keyword>
<reference evidence="2 3" key="1">
    <citation type="submission" date="2021-06" db="EMBL/GenBank/DDBJ databases">
        <title>Chromosome-level genome assembly of the red-tail catfish (Hemibagrus wyckioides).</title>
        <authorList>
            <person name="Shao F."/>
        </authorList>
    </citation>
    <scope>NUCLEOTIDE SEQUENCE [LARGE SCALE GENOMIC DNA]</scope>
    <source>
        <strain evidence="2">EC202008001</strain>
        <tissue evidence="2">Blood</tissue>
    </source>
</reference>
<dbReference type="AlphaFoldDB" id="A0A9D3SKC4"/>
<dbReference type="Pfam" id="PF15265">
    <property type="entry name" value="FAM196"/>
    <property type="match status" value="1"/>
</dbReference>